<gene>
    <name evidence="12" type="ORF">K450DRAFT_246209</name>
</gene>
<dbReference type="GO" id="GO:0017056">
    <property type="term" value="F:structural constituent of nuclear pore"/>
    <property type="evidence" value="ECO:0007669"/>
    <property type="project" value="InterPro"/>
</dbReference>
<dbReference type="GO" id="GO:0051028">
    <property type="term" value="P:mRNA transport"/>
    <property type="evidence" value="ECO:0007669"/>
    <property type="project" value="UniProtKB-KW"/>
</dbReference>
<dbReference type="EMBL" id="MU620928">
    <property type="protein sequence ID" value="KAI8578528.1"/>
    <property type="molecule type" value="Genomic_DNA"/>
</dbReference>
<dbReference type="GO" id="GO:0044614">
    <property type="term" value="C:nuclear pore cytoplasmic filaments"/>
    <property type="evidence" value="ECO:0007669"/>
    <property type="project" value="TreeGrafter"/>
</dbReference>
<protein>
    <recommendedName>
        <fullName evidence="11">Peptidase S59 domain-containing protein</fullName>
    </recommendedName>
</protein>
<dbReference type="Pfam" id="PF12110">
    <property type="entry name" value="Nup96"/>
    <property type="match status" value="1"/>
</dbReference>
<proteinExistence type="inferred from homology"/>
<keyword evidence="7" id="KW-0811">Translocation</keyword>
<evidence type="ECO:0000313" key="12">
    <source>
        <dbReference type="EMBL" id="KAI8578528.1"/>
    </source>
</evidence>
<feature type="domain" description="Peptidase S59" evidence="11">
    <location>
        <begin position="8"/>
        <end position="141"/>
    </location>
</feature>
<keyword evidence="5" id="KW-0509">mRNA transport</keyword>
<dbReference type="Gene3D" id="3.30.1610.10">
    <property type="entry name" value="Peptidase S59, nucleoporin"/>
    <property type="match status" value="1"/>
</dbReference>
<dbReference type="InterPro" id="IPR007230">
    <property type="entry name" value="Nup98_auto-Pept-S59_dom"/>
</dbReference>
<comment type="caution">
    <text evidence="12">The sequence shown here is derived from an EMBL/GenBank/DDBJ whole genome shotgun (WGS) entry which is preliminary data.</text>
</comment>
<dbReference type="AlphaFoldDB" id="A0AAD5E7G6"/>
<dbReference type="InterPro" id="IPR021967">
    <property type="entry name" value="Nup98_C"/>
</dbReference>
<keyword evidence="13" id="KW-1185">Reference proteome</keyword>
<evidence type="ECO:0000256" key="4">
    <source>
        <dbReference type="ARBA" id="ARBA00022813"/>
    </source>
</evidence>
<evidence type="ECO:0000256" key="3">
    <source>
        <dbReference type="ARBA" id="ARBA00022448"/>
    </source>
</evidence>
<dbReference type="RefSeq" id="XP_051443532.1">
    <property type="nucleotide sequence ID" value="XM_051589884.1"/>
</dbReference>
<comment type="similarity">
    <text evidence="2">Belongs to the nucleoporin GLFG family.</text>
</comment>
<organism evidence="12 13">
    <name type="scientific">Umbelopsis ramanniana AG</name>
    <dbReference type="NCBI Taxonomy" id="1314678"/>
    <lineage>
        <taxon>Eukaryota</taxon>
        <taxon>Fungi</taxon>
        <taxon>Fungi incertae sedis</taxon>
        <taxon>Mucoromycota</taxon>
        <taxon>Mucoromycotina</taxon>
        <taxon>Umbelopsidomycetes</taxon>
        <taxon>Umbelopsidales</taxon>
        <taxon>Umbelopsidaceae</taxon>
        <taxon>Umbelopsis</taxon>
    </lineage>
</organism>
<sequence length="871" mass="98021">MTIENVGQNGYWSAPTINELKRLKAEDIRSVKDFRAGRTHVGSIHFTQAVDLTDIDLDSLLGGLICFEHGSCTVYPIESDTPPMGQGLNVPATIELCNLKSRVPNVIPLQRLIRKLQSVKYTHFMDYNRTLHRWTFGVQHFTRYEFPSIEDEDETMLDVVEHAIEDIVESPSILAATATAATAAIAILDRLDDEEEQKKPNGESHDHNMLTDNEPSTKTTSGPKRTLQDMAESLSTDSAMKDVNDDYHDMQTRSSFENHVADEVQPRANKYFKVGYSESVAYKYSNMLVDAGLTMGRSFRPGWSTGDLLANSGKIVGVRGLSDSRSKSQLEAMSANVSIQNVHYTSPTSFDATPCKELLENMLEQTDIITENGNVPYAKLAPGATFGNLLGGRWSFIPSHELLVLKLCQGLYDPFDEPTAGVADVEAARKRRFTKWLEDAVTQDMERDLEQHAADGNIAATVFTYLTGHRIKEACNAAIENRDHRLSTLLPQVITGSETFRNYIKAQLRLWKDYQYEGMISKDYRKVYEVMSGNVGLTQGMNGAVGDSDRVLVSEGLDWKRTLGLYIWYHSSPDTTLEDGLNKYLEATTHRELALRVAEPTPWYLGPHAVSPRRDMLFKIIKMYAQQSNDIRAALDPLGITSDPLDYRMTWCLSVMLSKALNVSVDTDSSTVSLASQLEAMGLWEWAIYVQLYLQDQSCRQIAIQNVLARHVDVNTTVEQESFLRDTLRIPTTWIEEAKALRAAHIGDLHAQVDALIKADKHADAHHLVVEKLAPEAVKSDDLSSIEDILRRIDSSKVLDWQQCGQLFLSYIMLTKQSDNQDDNVLIELKDTVLRDLRNLKLQNDSRRQRNIPLAECISQMAVRCALHPQR</sequence>
<dbReference type="InterPro" id="IPR036903">
    <property type="entry name" value="Nup98_auto-Pept-S59_dom_sf"/>
</dbReference>
<dbReference type="GO" id="GO:0003723">
    <property type="term" value="F:RNA binding"/>
    <property type="evidence" value="ECO:0007669"/>
    <property type="project" value="TreeGrafter"/>
</dbReference>
<dbReference type="GO" id="GO:0006606">
    <property type="term" value="P:protein import into nucleus"/>
    <property type="evidence" value="ECO:0007669"/>
    <property type="project" value="TreeGrafter"/>
</dbReference>
<keyword evidence="9" id="KW-0539">Nucleus</keyword>
<evidence type="ECO:0000259" key="11">
    <source>
        <dbReference type="PROSITE" id="PS51434"/>
    </source>
</evidence>
<evidence type="ECO:0000256" key="2">
    <source>
        <dbReference type="ARBA" id="ARBA00008926"/>
    </source>
</evidence>
<evidence type="ECO:0000256" key="9">
    <source>
        <dbReference type="ARBA" id="ARBA00023242"/>
    </source>
</evidence>
<dbReference type="GeneID" id="75915229"/>
<keyword evidence="8" id="KW-0906">Nuclear pore complex</keyword>
<evidence type="ECO:0000256" key="6">
    <source>
        <dbReference type="ARBA" id="ARBA00022927"/>
    </source>
</evidence>
<feature type="compositionally biased region" description="Basic and acidic residues" evidence="10">
    <location>
        <begin position="196"/>
        <end position="209"/>
    </location>
</feature>
<dbReference type="PANTHER" id="PTHR23198:SF6">
    <property type="entry name" value="NUCLEAR PORE COMPLEX PROTEIN NUP98-NUP96"/>
    <property type="match status" value="1"/>
</dbReference>
<keyword evidence="4" id="KW-0068">Autocatalytic cleavage</keyword>
<dbReference type="SUPFAM" id="SSF82215">
    <property type="entry name" value="C-terminal autoproteolytic domain of nucleoporin nup98"/>
    <property type="match status" value="1"/>
</dbReference>
<reference evidence="12" key="1">
    <citation type="submission" date="2021-06" db="EMBL/GenBank/DDBJ databases">
        <authorList>
            <consortium name="DOE Joint Genome Institute"/>
            <person name="Mondo S.J."/>
            <person name="Amses K.R."/>
            <person name="Simmons D.R."/>
            <person name="Longcore J.E."/>
            <person name="Seto K."/>
            <person name="Alves G.H."/>
            <person name="Bonds A.E."/>
            <person name="Quandt C.A."/>
            <person name="Davis W.J."/>
            <person name="Chang Y."/>
            <person name="Letcher P.M."/>
            <person name="Powell M.J."/>
            <person name="Kuo A."/>
            <person name="Labutti K."/>
            <person name="Pangilinan J."/>
            <person name="Andreopoulos W."/>
            <person name="Tritt A."/>
            <person name="Riley R."/>
            <person name="Hundley H."/>
            <person name="Johnson J."/>
            <person name="Lipzen A."/>
            <person name="Barry K."/>
            <person name="Berbee M.L."/>
            <person name="Buchler N.E."/>
            <person name="Grigoriev I.V."/>
            <person name="Spatafora J.W."/>
            <person name="Stajich J.E."/>
            <person name="James T.Y."/>
        </authorList>
    </citation>
    <scope>NUCLEOTIDE SEQUENCE</scope>
    <source>
        <strain evidence="12">AG</strain>
    </source>
</reference>
<keyword evidence="6" id="KW-0653">Protein transport</keyword>
<evidence type="ECO:0000256" key="10">
    <source>
        <dbReference type="SAM" id="MobiDB-lite"/>
    </source>
</evidence>
<dbReference type="PANTHER" id="PTHR23198">
    <property type="entry name" value="NUCLEOPORIN"/>
    <property type="match status" value="1"/>
</dbReference>
<evidence type="ECO:0000256" key="5">
    <source>
        <dbReference type="ARBA" id="ARBA00022816"/>
    </source>
</evidence>
<dbReference type="Proteomes" id="UP001206595">
    <property type="component" value="Unassembled WGS sequence"/>
</dbReference>
<name>A0AAD5E7G6_UMBRA</name>
<dbReference type="Pfam" id="PF04096">
    <property type="entry name" value="Nucleoporin2"/>
    <property type="match status" value="1"/>
</dbReference>
<accession>A0AAD5E7G6</accession>
<evidence type="ECO:0000256" key="8">
    <source>
        <dbReference type="ARBA" id="ARBA00023132"/>
    </source>
</evidence>
<evidence type="ECO:0000256" key="1">
    <source>
        <dbReference type="ARBA" id="ARBA00004567"/>
    </source>
</evidence>
<dbReference type="GO" id="GO:0000973">
    <property type="term" value="P:post-transcriptional tethering of RNA polymerase II gene DNA at nuclear periphery"/>
    <property type="evidence" value="ECO:0007669"/>
    <property type="project" value="TreeGrafter"/>
</dbReference>
<evidence type="ECO:0000313" key="13">
    <source>
        <dbReference type="Proteomes" id="UP001206595"/>
    </source>
</evidence>
<dbReference type="GO" id="GO:0006405">
    <property type="term" value="P:RNA export from nucleus"/>
    <property type="evidence" value="ECO:0007669"/>
    <property type="project" value="TreeGrafter"/>
</dbReference>
<evidence type="ECO:0000256" key="7">
    <source>
        <dbReference type="ARBA" id="ARBA00023010"/>
    </source>
</evidence>
<comment type="subcellular location">
    <subcellularLocation>
        <location evidence="1">Nucleus</location>
        <location evidence="1">Nuclear pore complex</location>
    </subcellularLocation>
</comment>
<feature type="compositionally biased region" description="Polar residues" evidence="10">
    <location>
        <begin position="210"/>
        <end position="223"/>
    </location>
</feature>
<dbReference type="InterPro" id="IPR037665">
    <property type="entry name" value="Nucleoporin_S59-like"/>
</dbReference>
<dbReference type="Gene3D" id="1.25.40.690">
    <property type="match status" value="1"/>
</dbReference>
<feature type="region of interest" description="Disordered" evidence="10">
    <location>
        <begin position="194"/>
        <end position="226"/>
    </location>
</feature>
<dbReference type="GO" id="GO:0034398">
    <property type="term" value="P:telomere tethering at nuclear periphery"/>
    <property type="evidence" value="ECO:0007669"/>
    <property type="project" value="TreeGrafter"/>
</dbReference>
<dbReference type="PROSITE" id="PS51434">
    <property type="entry name" value="NUP_C"/>
    <property type="match status" value="1"/>
</dbReference>
<reference evidence="12" key="2">
    <citation type="journal article" date="2022" name="Proc. Natl. Acad. Sci. U.S.A.">
        <title>Diploid-dominant life cycles characterize the early evolution of Fungi.</title>
        <authorList>
            <person name="Amses K.R."/>
            <person name="Simmons D.R."/>
            <person name="Longcore J.E."/>
            <person name="Mondo S.J."/>
            <person name="Seto K."/>
            <person name="Jeronimo G.H."/>
            <person name="Bonds A.E."/>
            <person name="Quandt C.A."/>
            <person name="Davis W.J."/>
            <person name="Chang Y."/>
            <person name="Federici B.A."/>
            <person name="Kuo A."/>
            <person name="LaButti K."/>
            <person name="Pangilinan J."/>
            <person name="Andreopoulos W."/>
            <person name="Tritt A."/>
            <person name="Riley R."/>
            <person name="Hundley H."/>
            <person name="Johnson J."/>
            <person name="Lipzen A."/>
            <person name="Barry K."/>
            <person name="Lang B.F."/>
            <person name="Cuomo C.A."/>
            <person name="Buchler N.E."/>
            <person name="Grigoriev I.V."/>
            <person name="Spatafora J.W."/>
            <person name="Stajich J.E."/>
            <person name="James T.Y."/>
        </authorList>
    </citation>
    <scope>NUCLEOTIDE SEQUENCE</scope>
    <source>
        <strain evidence="12">AG</strain>
    </source>
</reference>
<dbReference type="GO" id="GO:0008139">
    <property type="term" value="F:nuclear localization sequence binding"/>
    <property type="evidence" value="ECO:0007669"/>
    <property type="project" value="TreeGrafter"/>
</dbReference>
<keyword evidence="3" id="KW-0813">Transport</keyword>